<dbReference type="Pfam" id="PF02889">
    <property type="entry name" value="Sec63"/>
    <property type="match status" value="1"/>
</dbReference>
<feature type="domain" description="Helicase C-terminal" evidence="13">
    <location>
        <begin position="344"/>
        <end position="531"/>
    </location>
</feature>
<dbReference type="Pfam" id="PF23445">
    <property type="entry name" value="WHD_SNRNP200"/>
    <property type="match status" value="1"/>
</dbReference>
<evidence type="ECO:0000259" key="12">
    <source>
        <dbReference type="PROSITE" id="PS51192"/>
    </source>
</evidence>
<dbReference type="SUPFAM" id="SSF52540">
    <property type="entry name" value="P-loop containing nucleoside triphosphate hydrolases"/>
    <property type="match status" value="1"/>
</dbReference>
<feature type="region of interest" description="Disordered" evidence="11">
    <location>
        <begin position="1"/>
        <end position="35"/>
    </location>
</feature>
<evidence type="ECO:0000313" key="14">
    <source>
        <dbReference type="EMBL" id="EMD38220.1"/>
    </source>
</evidence>
<evidence type="ECO:0000256" key="2">
    <source>
        <dbReference type="ARBA" id="ARBA00022741"/>
    </source>
</evidence>
<feature type="region of interest" description="Disordered" evidence="11">
    <location>
        <begin position="54"/>
        <end position="97"/>
    </location>
</feature>
<dbReference type="Proteomes" id="UP000016930">
    <property type="component" value="Unassembled WGS sequence"/>
</dbReference>
<evidence type="ECO:0000256" key="6">
    <source>
        <dbReference type="ARBA" id="ARBA00023235"/>
    </source>
</evidence>
<dbReference type="CDD" id="cd18795">
    <property type="entry name" value="SF2_C_Ski2"/>
    <property type="match status" value="1"/>
</dbReference>
<evidence type="ECO:0000256" key="3">
    <source>
        <dbReference type="ARBA" id="ARBA00022801"/>
    </source>
</evidence>
<feature type="region of interest" description="Disordered" evidence="11">
    <location>
        <begin position="1008"/>
        <end position="1032"/>
    </location>
</feature>
<dbReference type="PANTHER" id="PTHR47835">
    <property type="entry name" value="HFM1, ATP DEPENDENT DNA HELICASE HOMOLOG"/>
    <property type="match status" value="1"/>
</dbReference>
<dbReference type="HOGENOM" id="CLU_000335_0_1_1"/>
<evidence type="ECO:0000256" key="8">
    <source>
        <dbReference type="ARBA" id="ARBA00034617"/>
    </source>
</evidence>
<keyword evidence="4" id="KW-0347">Helicase</keyword>
<organism evidence="14 15">
    <name type="scientific">Ceriporiopsis subvermispora (strain B)</name>
    <name type="common">White-rot fungus</name>
    <name type="synonym">Gelatoporia subvermispora</name>
    <dbReference type="NCBI Taxonomy" id="914234"/>
    <lineage>
        <taxon>Eukaryota</taxon>
        <taxon>Fungi</taxon>
        <taxon>Dikarya</taxon>
        <taxon>Basidiomycota</taxon>
        <taxon>Agaricomycotina</taxon>
        <taxon>Agaricomycetes</taxon>
        <taxon>Polyporales</taxon>
        <taxon>Gelatoporiaceae</taxon>
        <taxon>Gelatoporia</taxon>
    </lineage>
</organism>
<dbReference type="SMART" id="SM00973">
    <property type="entry name" value="Sec63"/>
    <property type="match status" value="1"/>
</dbReference>
<keyword evidence="7" id="KW-0469">Meiosis</keyword>
<keyword evidence="5" id="KW-0067">ATP-binding</keyword>
<evidence type="ECO:0000256" key="1">
    <source>
        <dbReference type="ARBA" id="ARBA00010140"/>
    </source>
</evidence>
<evidence type="ECO:0000256" key="4">
    <source>
        <dbReference type="ARBA" id="ARBA00022806"/>
    </source>
</evidence>
<dbReference type="Gene3D" id="3.40.50.300">
    <property type="entry name" value="P-loop containing nucleotide triphosphate hydrolases"/>
    <property type="match status" value="2"/>
</dbReference>
<accession>M2R123</accession>
<dbReference type="Gene3D" id="1.10.3380.10">
    <property type="entry name" value="Sec63 N-terminal domain-like domain"/>
    <property type="match status" value="1"/>
</dbReference>
<gene>
    <name evidence="14" type="ORF">CERSUDRAFT_48078</name>
</gene>
<dbReference type="SMART" id="SM00490">
    <property type="entry name" value="HELICc"/>
    <property type="match status" value="1"/>
</dbReference>
<evidence type="ECO:0000256" key="5">
    <source>
        <dbReference type="ARBA" id="ARBA00022840"/>
    </source>
</evidence>
<dbReference type="InterPro" id="IPR052247">
    <property type="entry name" value="Meiotic_Crossover_Helicase"/>
</dbReference>
<dbReference type="InterPro" id="IPR027417">
    <property type="entry name" value="P-loop_NTPase"/>
</dbReference>
<dbReference type="InterPro" id="IPR036388">
    <property type="entry name" value="WH-like_DNA-bd_sf"/>
</dbReference>
<dbReference type="InterPro" id="IPR036390">
    <property type="entry name" value="WH_DNA-bd_sf"/>
</dbReference>
<keyword evidence="2" id="KW-0547">Nucleotide-binding</keyword>
<dbReference type="InterPro" id="IPR057842">
    <property type="entry name" value="WH_MER3"/>
</dbReference>
<keyword evidence="15" id="KW-1185">Reference proteome</keyword>
<name>M2R123_CERS8</name>
<dbReference type="PROSITE" id="PS51192">
    <property type="entry name" value="HELICASE_ATP_BIND_1"/>
    <property type="match status" value="1"/>
</dbReference>
<comment type="catalytic activity">
    <reaction evidence="10">
        <text>ATP + H2O = ADP + phosphate + H(+)</text>
        <dbReference type="Rhea" id="RHEA:13065"/>
        <dbReference type="ChEBI" id="CHEBI:15377"/>
        <dbReference type="ChEBI" id="CHEBI:15378"/>
        <dbReference type="ChEBI" id="CHEBI:30616"/>
        <dbReference type="ChEBI" id="CHEBI:43474"/>
        <dbReference type="ChEBI" id="CHEBI:456216"/>
        <dbReference type="EC" id="5.6.2.4"/>
    </reaction>
</comment>
<dbReference type="GO" id="GO:0016787">
    <property type="term" value="F:hydrolase activity"/>
    <property type="evidence" value="ECO:0007669"/>
    <property type="project" value="UniProtKB-KW"/>
</dbReference>
<dbReference type="AlphaFoldDB" id="M2R123"/>
<dbReference type="STRING" id="914234.M2R123"/>
<proteinExistence type="inferred from homology"/>
<dbReference type="GO" id="GO:0005524">
    <property type="term" value="F:ATP binding"/>
    <property type="evidence" value="ECO:0007669"/>
    <property type="project" value="UniProtKB-KW"/>
</dbReference>
<dbReference type="GO" id="GO:0003676">
    <property type="term" value="F:nucleic acid binding"/>
    <property type="evidence" value="ECO:0007669"/>
    <property type="project" value="InterPro"/>
</dbReference>
<comment type="similarity">
    <text evidence="1">Belongs to the helicase family. SKI2 subfamily.</text>
</comment>
<evidence type="ECO:0000256" key="9">
    <source>
        <dbReference type="ARBA" id="ARBA00034808"/>
    </source>
</evidence>
<feature type="non-terminal residue" evidence="14">
    <location>
        <position position="1"/>
    </location>
</feature>
<dbReference type="Gene3D" id="1.10.10.10">
    <property type="entry name" value="Winged helix-like DNA-binding domain superfamily/Winged helix DNA-binding domain"/>
    <property type="match status" value="1"/>
</dbReference>
<evidence type="ECO:0000259" key="13">
    <source>
        <dbReference type="PROSITE" id="PS51194"/>
    </source>
</evidence>
<keyword evidence="6" id="KW-0413">Isomerase</keyword>
<sequence length="1062" mass="119043">MSPPRSIPPGLRSGYTGFGLQTHNYPYAPRDHEQDEYNSIAQDDLEDEPFRYHVPHRPPTVLPSTHLPSAQRTPIEKGDSRQVERGSAPRNTHGIRLRPVSELPDMYRGLFKFGVFNAVQSSCFDTVTLFHRNRQPMSAPTGSGKTVLFELAIIRMLLEAGSNSRNVKCIYVAPTKSLCSEKFRDWSSKFQPLGVNCVELTGDTLQTGRSAWGSARDANVIVTTGEKWDSLTRNWRSYGQILSQIQLFLVDEVHILTETRGSTLEVIISRMKTRGASVRFIVVSATVPNIDDVARWIGDSNGGPATVMEFGEEFRPCKISKFVYGIPRKQGMNDFVFNRILDAQLYKFIEQHSANQPTLVFCSTRKGVTTTAEQLLKDYEKAAESKQSLPWSRPPRFEESLSNQQVQKLAASGIGVHHAGMTMGDRRTIEDLFLRKILRIVVSTSTLAVGVNLPAHTVIIKGVKTFQNNLSQEYPDLDIIQMIGRAGRPQFDKEGVAVILCETELEAKYKALVKGQSALESCLHFNLAEHVNSEVGLGTITNIDSAKDWLHNSFLFQRIQRNPRHYAIGKDNNQTWQERIDEMVTQSVATLQENQLLEYTDDTSTRLASTEYGEIMSTYYIRHTTMSSILKIPEKASLRDILEIICHAEESVTRPNEDIRFKVKKVENSKDKVFLIVQAVLGAINLADPAYRSGDSQPNLEAPGIFRHIARIAKAVVEVAVAKKSGSMLLHGLEAPLRLEALLNRKPPFGHELLAYVKEFPQYELSITEEEVTPSDGDRPVQVELSIRCAALLSDPGHTKHKKNRYRGSDTTTVLTLTSDHEFIDFRRIRTKALAEPKEFTVSAELVKPSQSVVVYISPDAIAGVLVTATYKPCLDAAKYPSVNTRPKTTLELDMEGLDEDPDFWNMDGDDQDADRLSLEVMMTGSEDAKEKTVSHQSFKGAETRATQVSAFHTAGVPKRLPNGKYECNHTCKDKTKCLHLCCREGIAKPAWSKKRVEAVCASMEAEEEFERTSSMTSTKPKPKPKPCDTRDRHMEHLDALHEGTGVVERLKLNKGQRIKLD</sequence>
<protein>
    <recommendedName>
        <fullName evidence="9">DNA 3'-5' helicase</fullName>
        <ecNumber evidence="9">5.6.2.4</ecNumber>
    </recommendedName>
</protein>
<evidence type="ECO:0000256" key="7">
    <source>
        <dbReference type="ARBA" id="ARBA00023254"/>
    </source>
</evidence>
<dbReference type="Pfam" id="PF00270">
    <property type="entry name" value="DEAD"/>
    <property type="match status" value="1"/>
</dbReference>
<dbReference type="InterPro" id="IPR011545">
    <property type="entry name" value="DEAD/DEAH_box_helicase_dom"/>
</dbReference>
<dbReference type="FunFam" id="1.10.10.10:FF:000012">
    <property type="entry name" value="U5 small nuclear ribonucleoprotein helicase"/>
    <property type="match status" value="1"/>
</dbReference>
<dbReference type="OrthoDB" id="5575at2759"/>
<feature type="compositionally biased region" description="Polar residues" evidence="11">
    <location>
        <begin position="62"/>
        <end position="72"/>
    </location>
</feature>
<comment type="catalytic activity">
    <reaction evidence="8">
        <text>Couples ATP hydrolysis with the unwinding of duplex DNA by translocating in the 3'-5' direction.</text>
        <dbReference type="EC" id="5.6.2.4"/>
    </reaction>
</comment>
<dbReference type="GO" id="GO:0043138">
    <property type="term" value="F:3'-5' DNA helicase activity"/>
    <property type="evidence" value="ECO:0007669"/>
    <property type="project" value="UniProtKB-EC"/>
</dbReference>
<dbReference type="InterPro" id="IPR014001">
    <property type="entry name" value="Helicase_ATP-bd"/>
</dbReference>
<dbReference type="SUPFAM" id="SSF46785">
    <property type="entry name" value="Winged helix' DNA-binding domain"/>
    <property type="match status" value="1"/>
</dbReference>
<keyword evidence="3" id="KW-0378">Hydrolase</keyword>
<dbReference type="SMART" id="SM00487">
    <property type="entry name" value="DEXDc"/>
    <property type="match status" value="1"/>
</dbReference>
<evidence type="ECO:0000256" key="11">
    <source>
        <dbReference type="SAM" id="MobiDB-lite"/>
    </source>
</evidence>
<reference evidence="14 15" key="1">
    <citation type="journal article" date="2012" name="Proc. Natl. Acad. Sci. U.S.A.">
        <title>Comparative genomics of Ceriporiopsis subvermispora and Phanerochaete chrysosporium provide insight into selective ligninolysis.</title>
        <authorList>
            <person name="Fernandez-Fueyo E."/>
            <person name="Ruiz-Duenas F.J."/>
            <person name="Ferreira P."/>
            <person name="Floudas D."/>
            <person name="Hibbett D.S."/>
            <person name="Canessa P."/>
            <person name="Larrondo L.F."/>
            <person name="James T.Y."/>
            <person name="Seelenfreund D."/>
            <person name="Lobos S."/>
            <person name="Polanco R."/>
            <person name="Tello M."/>
            <person name="Honda Y."/>
            <person name="Watanabe T."/>
            <person name="Watanabe T."/>
            <person name="Ryu J.S."/>
            <person name="Kubicek C.P."/>
            <person name="Schmoll M."/>
            <person name="Gaskell J."/>
            <person name="Hammel K.E."/>
            <person name="St John F.J."/>
            <person name="Vanden Wymelenberg A."/>
            <person name="Sabat G."/>
            <person name="Splinter BonDurant S."/>
            <person name="Syed K."/>
            <person name="Yadav J.S."/>
            <person name="Doddapaneni H."/>
            <person name="Subramanian V."/>
            <person name="Lavin J.L."/>
            <person name="Oguiza J.A."/>
            <person name="Perez G."/>
            <person name="Pisabarro A.G."/>
            <person name="Ramirez L."/>
            <person name="Santoyo F."/>
            <person name="Master E."/>
            <person name="Coutinho P.M."/>
            <person name="Henrissat B."/>
            <person name="Lombard V."/>
            <person name="Magnuson J.K."/>
            <person name="Kuees U."/>
            <person name="Hori C."/>
            <person name="Igarashi K."/>
            <person name="Samejima M."/>
            <person name="Held B.W."/>
            <person name="Barry K.W."/>
            <person name="LaButti K.M."/>
            <person name="Lapidus A."/>
            <person name="Lindquist E.A."/>
            <person name="Lucas S.M."/>
            <person name="Riley R."/>
            <person name="Salamov A.A."/>
            <person name="Hoffmeister D."/>
            <person name="Schwenk D."/>
            <person name="Hadar Y."/>
            <person name="Yarden O."/>
            <person name="de Vries R.P."/>
            <person name="Wiebenga A."/>
            <person name="Stenlid J."/>
            <person name="Eastwood D."/>
            <person name="Grigoriev I.V."/>
            <person name="Berka R.M."/>
            <person name="Blanchette R.A."/>
            <person name="Kersten P."/>
            <person name="Martinez A.T."/>
            <person name="Vicuna R."/>
            <person name="Cullen D."/>
        </authorList>
    </citation>
    <scope>NUCLEOTIDE SEQUENCE [LARGE SCALE GENOMIC DNA]</scope>
    <source>
        <strain evidence="14 15">B</strain>
    </source>
</reference>
<dbReference type="SUPFAM" id="SSF158702">
    <property type="entry name" value="Sec63 N-terminal domain-like"/>
    <property type="match status" value="1"/>
</dbReference>
<dbReference type="InterPro" id="IPR004179">
    <property type="entry name" value="Sec63-dom"/>
</dbReference>
<dbReference type="PANTHER" id="PTHR47835:SF3">
    <property type="entry name" value="HELICASE FOR MEIOSIS 1"/>
    <property type="match status" value="1"/>
</dbReference>
<feature type="domain" description="Helicase ATP-binding" evidence="12">
    <location>
        <begin position="126"/>
        <end position="305"/>
    </location>
</feature>
<evidence type="ECO:0000256" key="10">
    <source>
        <dbReference type="ARBA" id="ARBA00048988"/>
    </source>
</evidence>
<dbReference type="GO" id="GO:0051321">
    <property type="term" value="P:meiotic cell cycle"/>
    <property type="evidence" value="ECO:0007669"/>
    <property type="project" value="UniProtKB-KW"/>
</dbReference>
<dbReference type="Pfam" id="PF00271">
    <property type="entry name" value="Helicase_C"/>
    <property type="match status" value="1"/>
</dbReference>
<dbReference type="EMBL" id="KB445795">
    <property type="protein sequence ID" value="EMD38220.1"/>
    <property type="molecule type" value="Genomic_DNA"/>
</dbReference>
<dbReference type="PROSITE" id="PS51194">
    <property type="entry name" value="HELICASE_CTER"/>
    <property type="match status" value="1"/>
</dbReference>
<evidence type="ECO:0000313" key="15">
    <source>
        <dbReference type="Proteomes" id="UP000016930"/>
    </source>
</evidence>
<dbReference type="EC" id="5.6.2.4" evidence="9"/>
<feature type="compositionally biased region" description="Basic and acidic residues" evidence="11">
    <location>
        <begin position="74"/>
        <end position="84"/>
    </location>
</feature>
<dbReference type="InterPro" id="IPR001650">
    <property type="entry name" value="Helicase_C-like"/>
</dbReference>